<evidence type="ECO:0000256" key="1">
    <source>
        <dbReference type="SAM" id="MobiDB-lite"/>
    </source>
</evidence>
<comment type="caution">
    <text evidence="3">The sequence shown here is derived from an EMBL/GenBank/DDBJ whole genome shotgun (WGS) entry which is preliminary data.</text>
</comment>
<dbReference type="EMBL" id="JOTN01000022">
    <property type="protein sequence ID" value="KEK17802.1"/>
    <property type="molecule type" value="Genomic_DNA"/>
</dbReference>
<evidence type="ECO:0000313" key="4">
    <source>
        <dbReference type="Proteomes" id="UP000027822"/>
    </source>
</evidence>
<dbReference type="OrthoDB" id="1715058at2"/>
<dbReference type="eggNOG" id="COG5401">
    <property type="taxonomic scope" value="Bacteria"/>
</dbReference>
<accession>A0A073JUA3</accession>
<evidence type="ECO:0000259" key="2">
    <source>
        <dbReference type="SMART" id="SM00909"/>
    </source>
</evidence>
<gene>
    <name evidence="3" type="ORF">BAMA_11270</name>
</gene>
<dbReference type="PROSITE" id="PS51257">
    <property type="entry name" value="PROKAR_LIPOPROTEIN"/>
    <property type="match status" value="1"/>
</dbReference>
<feature type="domain" description="GerMN" evidence="2">
    <location>
        <begin position="250"/>
        <end position="339"/>
    </location>
</feature>
<keyword evidence="4" id="KW-1185">Reference proteome</keyword>
<feature type="region of interest" description="Disordered" evidence="1">
    <location>
        <begin position="35"/>
        <end position="65"/>
    </location>
</feature>
<dbReference type="SMART" id="SM00909">
    <property type="entry name" value="Germane"/>
    <property type="match status" value="2"/>
</dbReference>
<protein>
    <submittedName>
        <fullName evidence="3">Sporulation protein</fullName>
    </submittedName>
</protein>
<evidence type="ECO:0000313" key="3">
    <source>
        <dbReference type="EMBL" id="KEK17802.1"/>
    </source>
</evidence>
<proteinExistence type="predicted"/>
<dbReference type="RefSeq" id="WP_034642531.1">
    <property type="nucleotide sequence ID" value="NZ_CBCSJC010000005.1"/>
</dbReference>
<dbReference type="InterPro" id="IPR019606">
    <property type="entry name" value="GerMN"/>
</dbReference>
<dbReference type="AlphaFoldDB" id="A0A073JUA3"/>
<dbReference type="Proteomes" id="UP000027822">
    <property type="component" value="Unassembled WGS sequence"/>
</dbReference>
<organism evidence="3 4">
    <name type="scientific">Bacillus manliponensis</name>
    <dbReference type="NCBI Taxonomy" id="574376"/>
    <lineage>
        <taxon>Bacteria</taxon>
        <taxon>Bacillati</taxon>
        <taxon>Bacillota</taxon>
        <taxon>Bacilli</taxon>
        <taxon>Bacillales</taxon>
        <taxon>Bacillaceae</taxon>
        <taxon>Bacillus</taxon>
        <taxon>Bacillus cereus group</taxon>
    </lineage>
</organism>
<sequence length="359" mass="39909">MPKSTFKWLICAVLSTAVLTGCGFLNQEKETEQIDPPKKVTYTDEQAKENGKKEGEKKETAKKEKAEQTIGRELYLVDKNGYVVPQTVKLPVPKGNAVIQQSLEYLVKNGPVTELLPNGFRAVLPADTAMTVDVKKDGTAIVDFSKEFKNYSKADERKIVEAVTWTLTQFKEVKQVKFSMDGKNLVKMPVNGTPLGNGVSRENGINFDNEQVTDITNTKAVTLYFIAQEGKEKYYVPITRRVAEGSENEVVTIVNELLKGPSNQSSLAYDFDTEVKLLNKPQIEDGKVTLNFNENIYTSKKENKISDLALESLVLTLTEHEGIKNVALEVNGKANVVNEKGEKLVKPVNRPQNVNTGSF</sequence>
<name>A0A073JUA3_9BACI</name>
<reference evidence="3 4" key="1">
    <citation type="submission" date="2014-06" db="EMBL/GenBank/DDBJ databases">
        <title>Draft genome sequence of Bacillus manliponensis JCM 15802 (MCCC 1A00708).</title>
        <authorList>
            <person name="Lai Q."/>
            <person name="Liu Y."/>
            <person name="Shao Z."/>
        </authorList>
    </citation>
    <scope>NUCLEOTIDE SEQUENCE [LARGE SCALE GENOMIC DNA]</scope>
    <source>
        <strain evidence="3 4">JCM 15802</strain>
    </source>
</reference>
<dbReference type="Pfam" id="PF10646">
    <property type="entry name" value="Germane"/>
    <property type="match status" value="2"/>
</dbReference>
<feature type="domain" description="GerMN" evidence="2">
    <location>
        <begin position="99"/>
        <end position="189"/>
    </location>
</feature>
<dbReference type="STRING" id="574376.BAMA_11270"/>